<accession>A0A6G9QPQ2</accession>
<dbReference type="KEGG" id="saes:HBH39_19030"/>
<keyword evidence="2" id="KW-1185">Reference proteome</keyword>
<sequence length="453" mass="53425">MLIDNDIAIMYQFESSNSLEDVFEANGRLERIFDLRHYQFRKHILMQILEQKRKSLDLKYGHYLLKHHYIKLFDIDSQRSKFGLQMIHRAMESMHAEQGMTFCDTEITTLPNGKKARKGMSEKEKNATCHCKTCLDTWLLLHNINSKSSIELKEINNLKQNVINLRFSINCKDNLTIKGAIDYHSDTASFSVDSLNLRYDLYKRSTVFFKKMNRDLDAPHDTLCSEKNELFYYPDFDLFKVIQGELPFNAHRYHQTVIKEIIAQYEIHACLRMLILNPFHPDTARITDYINNIKIGTTYIQKTNPFALHFFDDKQMHALSNQEFVGNVMHIFKENFKIISCYEGPPRWLALMLSIALRIRAYYQQTHNAIATTKYSNIDYYAQVQIFRNHLKSNGIEETQFVGELTDFIQLNEDSINDYLQLLSEYDPFIPNQPDPYGQYTNEEIHQLFGQYD</sequence>
<dbReference type="AlphaFoldDB" id="A0A6G9QPQ2"/>
<evidence type="ECO:0000313" key="1">
    <source>
        <dbReference type="EMBL" id="QIR16570.1"/>
    </source>
</evidence>
<keyword evidence="1" id="KW-0614">Plasmid</keyword>
<organism evidence="1 2">
    <name type="scientific">Shewanella aestuarii</name>
    <dbReference type="NCBI Taxonomy" id="1028752"/>
    <lineage>
        <taxon>Bacteria</taxon>
        <taxon>Pseudomonadati</taxon>
        <taxon>Pseudomonadota</taxon>
        <taxon>Gammaproteobacteria</taxon>
        <taxon>Alteromonadales</taxon>
        <taxon>Shewanellaceae</taxon>
        <taxon>Shewanella</taxon>
    </lineage>
</organism>
<reference evidence="1 2" key="1">
    <citation type="submission" date="2020-03" db="EMBL/GenBank/DDBJ databases">
        <title>Complete genome sequence of Shewanella sp.</title>
        <authorList>
            <person name="Kim Y.-S."/>
            <person name="Kim S.-J."/>
            <person name="Jung H.-K."/>
            <person name="Kim K.-H."/>
        </authorList>
    </citation>
    <scope>NUCLEOTIDE SEQUENCE [LARGE SCALE GENOMIC DNA]</scope>
    <source>
        <strain evidence="1 2">PN3F2</strain>
        <plasmid evidence="1 2">pPN3F2_2</plasmid>
    </source>
</reference>
<dbReference type="EMBL" id="CP050315">
    <property type="protein sequence ID" value="QIR16570.1"/>
    <property type="molecule type" value="Genomic_DNA"/>
</dbReference>
<gene>
    <name evidence="1" type="ORF">HBH39_19030</name>
</gene>
<name>A0A6G9QPQ2_9GAMM</name>
<proteinExistence type="predicted"/>
<protein>
    <submittedName>
        <fullName evidence="1">Uncharacterized protein</fullName>
    </submittedName>
</protein>
<dbReference type="RefSeq" id="WP_167680398.1">
    <property type="nucleotide sequence ID" value="NZ_CP050315.1"/>
</dbReference>
<evidence type="ECO:0000313" key="2">
    <source>
        <dbReference type="Proteomes" id="UP000502608"/>
    </source>
</evidence>
<geneLocation type="plasmid" evidence="1 2">
    <name>pPN3F2_2</name>
</geneLocation>
<dbReference type="Proteomes" id="UP000502608">
    <property type="component" value="Plasmid pPN3F2_2"/>
</dbReference>